<organism evidence="9 10">
    <name type="scientific">Desulfobacca acetoxidans (strain ATCC 700848 / DSM 11109 / ASRB2)</name>
    <dbReference type="NCBI Taxonomy" id="880072"/>
    <lineage>
        <taxon>Bacteria</taxon>
        <taxon>Pseudomonadati</taxon>
        <taxon>Thermodesulfobacteriota</taxon>
        <taxon>Desulfobaccia</taxon>
        <taxon>Desulfobaccales</taxon>
        <taxon>Desulfobaccaceae</taxon>
        <taxon>Desulfobacca</taxon>
    </lineage>
</organism>
<dbReference type="InterPro" id="IPR051471">
    <property type="entry name" value="Bacterial_PTS_sugar_comp"/>
</dbReference>
<keyword evidence="4" id="KW-0762">Sugar transport</keyword>
<accession>F2NJY7</accession>
<dbReference type="GO" id="GO:0016301">
    <property type="term" value="F:kinase activity"/>
    <property type="evidence" value="ECO:0007669"/>
    <property type="project" value="UniProtKB-KW"/>
</dbReference>
<evidence type="ECO:0000256" key="2">
    <source>
        <dbReference type="ARBA" id="ARBA00022448"/>
    </source>
</evidence>
<dbReference type="InterPro" id="IPR033887">
    <property type="entry name" value="PTS_IIA_man"/>
</dbReference>
<feature type="domain" description="PTS EIIA type-4" evidence="8">
    <location>
        <begin position="1"/>
        <end position="125"/>
    </location>
</feature>
<dbReference type="InterPro" id="IPR036662">
    <property type="entry name" value="PTS_EIIA_man-typ_sf"/>
</dbReference>
<dbReference type="CDD" id="cd00006">
    <property type="entry name" value="PTS_IIA_man"/>
    <property type="match status" value="1"/>
</dbReference>
<evidence type="ECO:0000313" key="9">
    <source>
        <dbReference type="EMBL" id="AEB09931.1"/>
    </source>
</evidence>
<dbReference type="SUPFAM" id="SSF53062">
    <property type="entry name" value="PTS system fructose IIA component-like"/>
    <property type="match status" value="1"/>
</dbReference>
<evidence type="ECO:0000256" key="5">
    <source>
        <dbReference type="ARBA" id="ARBA00022679"/>
    </source>
</evidence>
<evidence type="ECO:0000256" key="3">
    <source>
        <dbReference type="ARBA" id="ARBA00022490"/>
    </source>
</evidence>
<comment type="subcellular location">
    <subcellularLocation>
        <location evidence="1">Cytoplasm</location>
    </subcellularLocation>
</comment>
<keyword evidence="10" id="KW-1185">Reference proteome</keyword>
<dbReference type="EMBL" id="CP002629">
    <property type="protein sequence ID" value="AEB09931.1"/>
    <property type="molecule type" value="Genomic_DNA"/>
</dbReference>
<keyword evidence="5" id="KW-0808">Transferase</keyword>
<keyword evidence="6" id="KW-0598">Phosphotransferase system</keyword>
<dbReference type="Gene3D" id="3.40.50.510">
    <property type="entry name" value="Phosphotransferase system, mannose-type IIA component"/>
    <property type="match status" value="1"/>
</dbReference>
<dbReference type="PROSITE" id="PS51096">
    <property type="entry name" value="PTS_EIIA_TYPE_4"/>
    <property type="match status" value="1"/>
</dbReference>
<protein>
    <submittedName>
        <fullName evidence="9">PTS system fructose subfamily IIA component</fullName>
    </submittedName>
</protein>
<dbReference type="KEGG" id="dao:Desac_2102"/>
<gene>
    <name evidence="9" type="ordered locus">Desac_2102</name>
</gene>
<name>F2NJY7_DESAR</name>
<sequence length="135" mass="14441">MVGVLIVTHLQLAEALLSASDLILGRLEKVAAVSLDPNAMPDEARQQIADGLARLNSSDGVLLLTDMFGGTPSNLCLSFLKENQVEVISGVNLPMLIKVNHLRNDKSASLREMALALKQSGQEGITVASELLHKK</sequence>
<evidence type="ECO:0000256" key="4">
    <source>
        <dbReference type="ARBA" id="ARBA00022597"/>
    </source>
</evidence>
<keyword evidence="2" id="KW-0813">Transport</keyword>
<dbReference type="Pfam" id="PF03610">
    <property type="entry name" value="EIIA-man"/>
    <property type="match status" value="1"/>
</dbReference>
<dbReference type="STRING" id="880072.Desac_2102"/>
<proteinExistence type="predicted"/>
<evidence type="ECO:0000259" key="8">
    <source>
        <dbReference type="PROSITE" id="PS51096"/>
    </source>
</evidence>
<dbReference type="GO" id="GO:0016020">
    <property type="term" value="C:membrane"/>
    <property type="evidence" value="ECO:0007669"/>
    <property type="project" value="InterPro"/>
</dbReference>
<evidence type="ECO:0000313" key="10">
    <source>
        <dbReference type="Proteomes" id="UP000000483"/>
    </source>
</evidence>
<dbReference type="OrthoDB" id="9794368at2"/>
<evidence type="ECO:0000256" key="6">
    <source>
        <dbReference type="ARBA" id="ARBA00022683"/>
    </source>
</evidence>
<dbReference type="GO" id="GO:0009401">
    <property type="term" value="P:phosphoenolpyruvate-dependent sugar phosphotransferase system"/>
    <property type="evidence" value="ECO:0007669"/>
    <property type="project" value="UniProtKB-KW"/>
</dbReference>
<dbReference type="RefSeq" id="WP_013707040.1">
    <property type="nucleotide sequence ID" value="NC_015388.1"/>
</dbReference>
<dbReference type="HOGENOM" id="CLU_123235_0_1_7"/>
<dbReference type="InterPro" id="IPR004701">
    <property type="entry name" value="PTS_EIIA_man-typ"/>
</dbReference>
<dbReference type="Proteomes" id="UP000000483">
    <property type="component" value="Chromosome"/>
</dbReference>
<evidence type="ECO:0000256" key="7">
    <source>
        <dbReference type="ARBA" id="ARBA00022777"/>
    </source>
</evidence>
<dbReference type="AlphaFoldDB" id="F2NJY7"/>
<evidence type="ECO:0000256" key="1">
    <source>
        <dbReference type="ARBA" id="ARBA00004496"/>
    </source>
</evidence>
<reference evidence="9 10" key="1">
    <citation type="journal article" date="2011" name="Stand. Genomic Sci.">
        <title>Complete genome sequence of the acetate-degrading sulfate reducer Desulfobacca acetoxidans type strain (ASRB2).</title>
        <authorList>
            <person name="Goker M."/>
            <person name="Teshima H."/>
            <person name="Lapidus A."/>
            <person name="Nolan M."/>
            <person name="Lucas S."/>
            <person name="Hammon N."/>
            <person name="Deshpande S."/>
            <person name="Cheng J.F."/>
            <person name="Tapia R."/>
            <person name="Han C."/>
            <person name="Goodwin L."/>
            <person name="Pitluck S."/>
            <person name="Huntemann M."/>
            <person name="Liolios K."/>
            <person name="Ivanova N."/>
            <person name="Pagani I."/>
            <person name="Mavromatis K."/>
            <person name="Ovchinikova G."/>
            <person name="Pati A."/>
            <person name="Chen A."/>
            <person name="Palaniappan K."/>
            <person name="Land M."/>
            <person name="Hauser L."/>
            <person name="Brambilla E.M."/>
            <person name="Rohde M."/>
            <person name="Spring S."/>
            <person name="Detter J.C."/>
            <person name="Woyke T."/>
            <person name="Bristow J."/>
            <person name="Eisen J.A."/>
            <person name="Markowitz V."/>
            <person name="Hugenholtz P."/>
            <person name="Kyrpides N.C."/>
            <person name="Klenk H.P."/>
        </authorList>
    </citation>
    <scope>NUCLEOTIDE SEQUENCE [LARGE SCALE GENOMIC DNA]</scope>
    <source>
        <strain evidence="10">ATCC 700848 / DSM 11109 / ASRB2</strain>
    </source>
</reference>
<dbReference type="PANTHER" id="PTHR33799:SF1">
    <property type="entry name" value="PTS SYSTEM MANNOSE-SPECIFIC EIIAB COMPONENT-RELATED"/>
    <property type="match status" value="1"/>
</dbReference>
<keyword evidence="3" id="KW-0963">Cytoplasm</keyword>
<dbReference type="GO" id="GO:0005737">
    <property type="term" value="C:cytoplasm"/>
    <property type="evidence" value="ECO:0007669"/>
    <property type="project" value="UniProtKB-SubCell"/>
</dbReference>
<reference evidence="10" key="2">
    <citation type="submission" date="2011-03" db="EMBL/GenBank/DDBJ databases">
        <title>The complete genome of Desulfobacca acetoxidans DSM 11109.</title>
        <authorList>
            <consortium name="US DOE Joint Genome Institute (JGI-PGF)"/>
            <person name="Lucas S."/>
            <person name="Copeland A."/>
            <person name="Lapidus A."/>
            <person name="Bruce D."/>
            <person name="Goodwin L."/>
            <person name="Pitluck S."/>
            <person name="Peters L."/>
            <person name="Kyrpides N."/>
            <person name="Mavromatis K."/>
            <person name="Ivanova N."/>
            <person name="Ovchinnikova G."/>
            <person name="Teshima H."/>
            <person name="Detter J.C."/>
            <person name="Han C."/>
            <person name="Land M."/>
            <person name="Hauser L."/>
            <person name="Markowitz V."/>
            <person name="Cheng J.-F."/>
            <person name="Hugenholtz P."/>
            <person name="Woyke T."/>
            <person name="Wu D."/>
            <person name="Spring S."/>
            <person name="Schueler E."/>
            <person name="Brambilla E."/>
            <person name="Klenk H.-P."/>
            <person name="Eisen J.A."/>
        </authorList>
    </citation>
    <scope>NUCLEOTIDE SEQUENCE [LARGE SCALE GENOMIC DNA]</scope>
    <source>
        <strain evidence="10">ATCC 700848 / DSM 11109 / ASRB2</strain>
    </source>
</reference>
<keyword evidence="7" id="KW-0418">Kinase</keyword>
<dbReference type="eggNOG" id="COG2893">
    <property type="taxonomic scope" value="Bacteria"/>
</dbReference>
<dbReference type="PANTHER" id="PTHR33799">
    <property type="entry name" value="PTS PERMEASE-RELATED-RELATED"/>
    <property type="match status" value="1"/>
</dbReference>